<dbReference type="InterPro" id="IPR013149">
    <property type="entry name" value="ADH-like_C"/>
</dbReference>
<dbReference type="InterPro" id="IPR020843">
    <property type="entry name" value="ER"/>
</dbReference>
<dbReference type="Pfam" id="PF00107">
    <property type="entry name" value="ADH_zinc_N"/>
    <property type="match status" value="1"/>
</dbReference>
<keyword evidence="3" id="KW-1185">Reference proteome</keyword>
<dbReference type="NCBIfam" id="TIGR02823">
    <property type="entry name" value="oxido_YhdH"/>
    <property type="match status" value="1"/>
</dbReference>
<dbReference type="InterPro" id="IPR013154">
    <property type="entry name" value="ADH-like_N"/>
</dbReference>
<dbReference type="Pfam" id="PF08240">
    <property type="entry name" value="ADH_N"/>
    <property type="match status" value="1"/>
</dbReference>
<dbReference type="SUPFAM" id="SSF51735">
    <property type="entry name" value="NAD(P)-binding Rossmann-fold domains"/>
    <property type="match status" value="1"/>
</dbReference>
<dbReference type="CDD" id="cd08288">
    <property type="entry name" value="MDR_yhdh"/>
    <property type="match status" value="1"/>
</dbReference>
<sequence>MFKALLLTRTSDRSKAELVDLDETALPPGDVDVRIEYSSLNFKDALAITGRGPIVKEWPMVAGIDLAGVVERSTNPAWKTGDRVVVNGWGLSETQWGGLSQRARLSANWLLKLPEAFDTRQAMAIGTAGYTAALCVRALLRHGLVPEKGPVLVTGAAGGVGSIAVVLLASLGFEVIASTGRPAETDYLRSLGATEVIGRETLSFPGKPLQKERWAASIDTVGSHTLVNALAATQWNGACAACGLAQGADLPATVMPFILRGVTLYGINCVFVPNEERVNAWNLLAGNLSSETLMSVTREIGLSQVVDAAADLLEGRLHGRTVVDVNR</sequence>
<feature type="domain" description="Enoyl reductase (ER)" evidence="1">
    <location>
        <begin position="11"/>
        <end position="323"/>
    </location>
</feature>
<dbReference type="InterPro" id="IPR011032">
    <property type="entry name" value="GroES-like_sf"/>
</dbReference>
<reference evidence="2 3" key="1">
    <citation type="submission" date="2016-02" db="EMBL/GenBank/DDBJ databases">
        <authorList>
            <person name="Wen L."/>
            <person name="He K."/>
            <person name="Yang H."/>
        </authorList>
    </citation>
    <scope>NUCLEOTIDE SEQUENCE [LARGE SCALE GENOMIC DNA]</scope>
    <source>
        <strain evidence="2 3">TSA40</strain>
    </source>
</reference>
<dbReference type="Proteomes" id="UP000197535">
    <property type="component" value="Unassembled WGS sequence"/>
</dbReference>
<dbReference type="RefSeq" id="WP_088710570.1">
    <property type="nucleotide sequence ID" value="NZ_LSTO01000013.1"/>
</dbReference>
<name>A0A254T6H1_9BURK</name>
<dbReference type="OrthoDB" id="9782155at2"/>
<dbReference type="AlphaFoldDB" id="A0A254T6H1"/>
<protein>
    <submittedName>
        <fullName evidence="2">NADPH:quinone dehydrogenase</fullName>
    </submittedName>
</protein>
<proteinExistence type="predicted"/>
<dbReference type="Gene3D" id="3.40.50.720">
    <property type="entry name" value="NAD(P)-binding Rossmann-like Domain"/>
    <property type="match status" value="1"/>
</dbReference>
<dbReference type="PANTHER" id="PTHR43677:SF1">
    <property type="entry name" value="ACRYLYL-COA REDUCTASE ACUI-RELATED"/>
    <property type="match status" value="1"/>
</dbReference>
<dbReference type="EMBL" id="LSTO01000013">
    <property type="protein sequence ID" value="OWW18269.1"/>
    <property type="molecule type" value="Genomic_DNA"/>
</dbReference>
<gene>
    <name evidence="2" type="ORF">AYR66_01310</name>
</gene>
<dbReference type="Gene3D" id="3.90.180.10">
    <property type="entry name" value="Medium-chain alcohol dehydrogenases, catalytic domain"/>
    <property type="match status" value="1"/>
</dbReference>
<dbReference type="SMART" id="SM00829">
    <property type="entry name" value="PKS_ER"/>
    <property type="match status" value="1"/>
</dbReference>
<dbReference type="SUPFAM" id="SSF50129">
    <property type="entry name" value="GroES-like"/>
    <property type="match status" value="1"/>
</dbReference>
<dbReference type="InterPro" id="IPR036291">
    <property type="entry name" value="NAD(P)-bd_dom_sf"/>
</dbReference>
<dbReference type="InterPro" id="IPR051397">
    <property type="entry name" value="Zn-ADH-like_protein"/>
</dbReference>
<dbReference type="InterPro" id="IPR014188">
    <property type="entry name" value="Acrylyl-CoA_reductase_AcuI"/>
</dbReference>
<accession>A0A254T6H1</accession>
<evidence type="ECO:0000313" key="2">
    <source>
        <dbReference type="EMBL" id="OWW18269.1"/>
    </source>
</evidence>
<evidence type="ECO:0000313" key="3">
    <source>
        <dbReference type="Proteomes" id="UP000197535"/>
    </source>
</evidence>
<evidence type="ECO:0000259" key="1">
    <source>
        <dbReference type="SMART" id="SM00829"/>
    </source>
</evidence>
<dbReference type="GO" id="GO:0043957">
    <property type="term" value="F:acryloyl-CoA reductase (NADPH) activity"/>
    <property type="evidence" value="ECO:0007669"/>
    <property type="project" value="TreeGrafter"/>
</dbReference>
<dbReference type="PANTHER" id="PTHR43677">
    <property type="entry name" value="SHORT-CHAIN DEHYDROGENASE/REDUCTASE"/>
    <property type="match status" value="1"/>
</dbReference>
<comment type="caution">
    <text evidence="2">The sequence shown here is derived from an EMBL/GenBank/DDBJ whole genome shotgun (WGS) entry which is preliminary data.</text>
</comment>
<organism evidence="2 3">
    <name type="scientific">Noviherbaspirillum denitrificans</name>
    <dbReference type="NCBI Taxonomy" id="1968433"/>
    <lineage>
        <taxon>Bacteria</taxon>
        <taxon>Pseudomonadati</taxon>
        <taxon>Pseudomonadota</taxon>
        <taxon>Betaproteobacteria</taxon>
        <taxon>Burkholderiales</taxon>
        <taxon>Oxalobacteraceae</taxon>
        <taxon>Noviherbaspirillum</taxon>
    </lineage>
</organism>